<gene>
    <name evidence="1" type="ORF">C7402_11749</name>
</gene>
<accession>A0ABX5KDV7</accession>
<dbReference type="EMBL" id="QEOB01000017">
    <property type="protein sequence ID" value="PVX75637.1"/>
    <property type="molecule type" value="Genomic_DNA"/>
</dbReference>
<protein>
    <submittedName>
        <fullName evidence="1">Uncharacterized protein</fullName>
    </submittedName>
</protein>
<proteinExistence type="predicted"/>
<dbReference type="Proteomes" id="UP000245712">
    <property type="component" value="Unassembled WGS sequence"/>
</dbReference>
<sequence length="60" mass="6363">MKRRMEIAGWVTLGAALASAFAWRAMQAPSAPPVSAPCFYYAGTCAPPIAMPVGRIQLIP</sequence>
<reference evidence="1 2" key="1">
    <citation type="submission" date="2018-05" db="EMBL/GenBank/DDBJ databases">
        <title>Genomic Encyclopedia of Type Strains, Phase IV (KMG-V): Genome sequencing to study the core and pangenomes of soil and plant-associated prokaryotes.</title>
        <authorList>
            <person name="Whitman W."/>
        </authorList>
    </citation>
    <scope>NUCLEOTIDE SEQUENCE [LARGE SCALE GENOMIC DNA]</scope>
    <source>
        <strain evidence="1 2">SCZa-39</strain>
    </source>
</reference>
<keyword evidence="2" id="KW-1185">Reference proteome</keyword>
<evidence type="ECO:0000313" key="2">
    <source>
        <dbReference type="Proteomes" id="UP000245712"/>
    </source>
</evidence>
<comment type="caution">
    <text evidence="1">The sequence shown here is derived from an EMBL/GenBank/DDBJ whole genome shotgun (WGS) entry which is preliminary data.</text>
</comment>
<dbReference type="RefSeq" id="WP_133254592.1">
    <property type="nucleotide sequence ID" value="NZ_QEOB01000017.1"/>
</dbReference>
<name>A0ABX5KDV7_9BURK</name>
<evidence type="ECO:0000313" key="1">
    <source>
        <dbReference type="EMBL" id="PVX75637.1"/>
    </source>
</evidence>
<organism evidence="1 2">
    <name type="scientific">Paraburkholderia unamae</name>
    <dbReference type="NCBI Taxonomy" id="219649"/>
    <lineage>
        <taxon>Bacteria</taxon>
        <taxon>Pseudomonadati</taxon>
        <taxon>Pseudomonadota</taxon>
        <taxon>Betaproteobacteria</taxon>
        <taxon>Burkholderiales</taxon>
        <taxon>Burkholderiaceae</taxon>
        <taxon>Paraburkholderia</taxon>
    </lineage>
</organism>